<keyword evidence="1" id="KW-1133">Transmembrane helix</keyword>
<dbReference type="RefSeq" id="WP_149893346.1">
    <property type="nucleotide sequence ID" value="NZ_JBHUFA010000016.1"/>
</dbReference>
<dbReference type="EMBL" id="JBHUFA010000016">
    <property type="protein sequence ID" value="MFD1697472.1"/>
    <property type="molecule type" value="Genomic_DNA"/>
</dbReference>
<evidence type="ECO:0000256" key="1">
    <source>
        <dbReference type="SAM" id="Phobius"/>
    </source>
</evidence>
<dbReference type="Pfam" id="PF10947">
    <property type="entry name" value="DUF2628"/>
    <property type="match status" value="1"/>
</dbReference>
<keyword evidence="1" id="KW-0472">Membrane</keyword>
<reference evidence="3" key="1">
    <citation type="journal article" date="2019" name="Int. J. Syst. Evol. Microbiol.">
        <title>The Global Catalogue of Microorganisms (GCM) 10K type strain sequencing project: providing services to taxonomists for standard genome sequencing and annotation.</title>
        <authorList>
            <consortium name="The Broad Institute Genomics Platform"/>
            <consortium name="The Broad Institute Genome Sequencing Center for Infectious Disease"/>
            <person name="Wu L."/>
            <person name="Ma J."/>
        </authorList>
    </citation>
    <scope>NUCLEOTIDE SEQUENCE [LARGE SCALE GENOMIC DNA]</scope>
    <source>
        <strain evidence="3">JCM 3369</strain>
    </source>
</reference>
<feature type="transmembrane region" description="Helical" evidence="1">
    <location>
        <begin position="65"/>
        <end position="88"/>
    </location>
</feature>
<accession>A0ABW4K035</accession>
<keyword evidence="3" id="KW-1185">Reference proteome</keyword>
<proteinExistence type="predicted"/>
<dbReference type="InterPro" id="IPR024399">
    <property type="entry name" value="DUF2628"/>
</dbReference>
<name>A0ABW4K035_9HYPH</name>
<evidence type="ECO:0000313" key="2">
    <source>
        <dbReference type="EMBL" id="MFD1697472.1"/>
    </source>
</evidence>
<feature type="transmembrane region" description="Helical" evidence="1">
    <location>
        <begin position="34"/>
        <end position="59"/>
    </location>
</feature>
<dbReference type="Proteomes" id="UP001597327">
    <property type="component" value="Unassembled WGS sequence"/>
</dbReference>
<organism evidence="2 3">
    <name type="scientific">Roseibium aestuarii</name>
    <dbReference type="NCBI Taxonomy" id="2600299"/>
    <lineage>
        <taxon>Bacteria</taxon>
        <taxon>Pseudomonadati</taxon>
        <taxon>Pseudomonadota</taxon>
        <taxon>Alphaproteobacteria</taxon>
        <taxon>Hyphomicrobiales</taxon>
        <taxon>Stappiaceae</taxon>
        <taxon>Roseibium</taxon>
    </lineage>
</organism>
<protein>
    <submittedName>
        <fullName evidence="2">DUF2628 domain-containing protein</fullName>
    </submittedName>
</protein>
<comment type="caution">
    <text evidence="2">The sequence shown here is derived from an EMBL/GenBank/DDBJ whole genome shotgun (WGS) entry which is preliminary data.</text>
</comment>
<keyword evidence="1" id="KW-0812">Transmembrane</keyword>
<evidence type="ECO:0000313" key="3">
    <source>
        <dbReference type="Proteomes" id="UP001597327"/>
    </source>
</evidence>
<gene>
    <name evidence="2" type="ORF">ACFSC7_18295</name>
</gene>
<sequence length="168" mass="18489">MTSYYVMGPSDLKDPVASPHEADRLVFIPEKFSWGAFVLSVLWLLWHRMWLVLLGFLTISILTQAAASFAGGPAPLLAAWAVAFLLALEANGLRRWTLEQAGWRLLGLVTGSDQTEAELRYFAKLQAQAIGHREEDVPPAPIERIRGIIPRIGSERVAGLTLSPEGGR</sequence>